<evidence type="ECO:0000313" key="3">
    <source>
        <dbReference type="Proteomes" id="UP001500683"/>
    </source>
</evidence>
<evidence type="ECO:0000313" key="2">
    <source>
        <dbReference type="EMBL" id="GAA4100874.1"/>
    </source>
</evidence>
<organism evidence="2 3">
    <name type="scientific">Actinomadura miaoliensis</name>
    <dbReference type="NCBI Taxonomy" id="430685"/>
    <lineage>
        <taxon>Bacteria</taxon>
        <taxon>Bacillati</taxon>
        <taxon>Actinomycetota</taxon>
        <taxon>Actinomycetes</taxon>
        <taxon>Streptosporangiales</taxon>
        <taxon>Thermomonosporaceae</taxon>
        <taxon>Actinomadura</taxon>
    </lineage>
</organism>
<sequence>MDGHRFTCFVTGTRRGQLADLELCHRRRARCEDRIWCAKDTGLRNLPLHGATANQIWLKLVALAAELTAWAQMLALEGSASAWEPKRLRLWVFSAAGRMGRGGRRLRLRLSNRCPWAGLIITAMTRL</sequence>
<name>A0ABP7X0A4_9ACTN</name>
<accession>A0ABP7X0A4</accession>
<reference evidence="3" key="1">
    <citation type="journal article" date="2019" name="Int. J. Syst. Evol. Microbiol.">
        <title>The Global Catalogue of Microorganisms (GCM) 10K type strain sequencing project: providing services to taxonomists for standard genome sequencing and annotation.</title>
        <authorList>
            <consortium name="The Broad Institute Genomics Platform"/>
            <consortium name="The Broad Institute Genome Sequencing Center for Infectious Disease"/>
            <person name="Wu L."/>
            <person name="Ma J."/>
        </authorList>
    </citation>
    <scope>NUCLEOTIDE SEQUENCE [LARGE SCALE GENOMIC DNA]</scope>
    <source>
        <strain evidence="3">JCM 16702</strain>
    </source>
</reference>
<protein>
    <recommendedName>
        <fullName evidence="1">Transposase DDE domain-containing protein</fullName>
    </recommendedName>
</protein>
<dbReference type="Proteomes" id="UP001500683">
    <property type="component" value="Unassembled WGS sequence"/>
</dbReference>
<gene>
    <name evidence="2" type="ORF">GCM10022214_77880</name>
</gene>
<dbReference type="EMBL" id="BAAAZG010000061">
    <property type="protein sequence ID" value="GAA4100874.1"/>
    <property type="molecule type" value="Genomic_DNA"/>
</dbReference>
<evidence type="ECO:0000259" key="1">
    <source>
        <dbReference type="Pfam" id="PF13701"/>
    </source>
</evidence>
<dbReference type="Pfam" id="PF13701">
    <property type="entry name" value="DDE_Tnp_1_4"/>
    <property type="match status" value="1"/>
</dbReference>
<comment type="caution">
    <text evidence="2">The sequence shown here is derived from an EMBL/GenBank/DDBJ whole genome shotgun (WGS) entry which is preliminary data.</text>
</comment>
<keyword evidence="3" id="KW-1185">Reference proteome</keyword>
<feature type="domain" description="Transposase DDE" evidence="1">
    <location>
        <begin position="8"/>
        <end position="127"/>
    </location>
</feature>
<dbReference type="InterPro" id="IPR025668">
    <property type="entry name" value="Tnp_DDE_dom"/>
</dbReference>
<proteinExistence type="predicted"/>